<dbReference type="InterPro" id="IPR003593">
    <property type="entry name" value="AAA+_ATPase"/>
</dbReference>
<protein>
    <submittedName>
        <fullName evidence="7">Efflux ABC transporter, ATP-binding protein</fullName>
    </submittedName>
</protein>
<keyword evidence="2" id="KW-0813">Transport</keyword>
<evidence type="ECO:0000256" key="4">
    <source>
        <dbReference type="ARBA" id="ARBA00022840"/>
    </source>
</evidence>
<dbReference type="InterPro" id="IPR025302">
    <property type="entry name" value="DrrA1/2-like_C"/>
</dbReference>
<reference evidence="7" key="1">
    <citation type="submission" date="2018-06" db="EMBL/GenBank/DDBJ databases">
        <authorList>
            <person name="Zhirakovskaya E."/>
        </authorList>
    </citation>
    <scope>NUCLEOTIDE SEQUENCE</scope>
</reference>
<dbReference type="GO" id="GO:0005886">
    <property type="term" value="C:plasma membrane"/>
    <property type="evidence" value="ECO:0007669"/>
    <property type="project" value="UniProtKB-SubCell"/>
</dbReference>
<dbReference type="EMBL" id="UOEU01001084">
    <property type="protein sequence ID" value="VAW43445.1"/>
    <property type="molecule type" value="Genomic_DNA"/>
</dbReference>
<dbReference type="GO" id="GO:0016887">
    <property type="term" value="F:ATP hydrolysis activity"/>
    <property type="evidence" value="ECO:0007669"/>
    <property type="project" value="InterPro"/>
</dbReference>
<feature type="domain" description="ABC transporter" evidence="6">
    <location>
        <begin position="5"/>
        <end position="238"/>
    </location>
</feature>
<evidence type="ECO:0000256" key="2">
    <source>
        <dbReference type="ARBA" id="ARBA00022448"/>
    </source>
</evidence>
<keyword evidence="4 7" id="KW-0067">ATP-binding</keyword>
<dbReference type="Pfam" id="PF00005">
    <property type="entry name" value="ABC_tran"/>
    <property type="match status" value="1"/>
</dbReference>
<dbReference type="PANTHER" id="PTHR43582">
    <property type="entry name" value="LINEARMYCIN RESISTANCE ATP-BINDING PROTEIN LNRL"/>
    <property type="match status" value="1"/>
</dbReference>
<evidence type="ECO:0000256" key="3">
    <source>
        <dbReference type="ARBA" id="ARBA00022741"/>
    </source>
</evidence>
<comment type="similarity">
    <text evidence="5">Belongs to the ABC transporter superfamily. Drug exporter-1 (DrugE1) (TC 3.A.1.105) family.</text>
</comment>
<evidence type="ECO:0000256" key="1">
    <source>
        <dbReference type="ARBA" id="ARBA00004413"/>
    </source>
</evidence>
<dbReference type="GO" id="GO:1900753">
    <property type="term" value="P:doxorubicin transport"/>
    <property type="evidence" value="ECO:0007669"/>
    <property type="project" value="InterPro"/>
</dbReference>
<dbReference type="GO" id="GO:0043215">
    <property type="term" value="P:daunorubicin transport"/>
    <property type="evidence" value="ECO:0007669"/>
    <property type="project" value="InterPro"/>
</dbReference>
<dbReference type="PROSITE" id="PS00211">
    <property type="entry name" value="ABC_TRANSPORTER_1"/>
    <property type="match status" value="1"/>
</dbReference>
<organism evidence="7">
    <name type="scientific">hydrothermal vent metagenome</name>
    <dbReference type="NCBI Taxonomy" id="652676"/>
    <lineage>
        <taxon>unclassified sequences</taxon>
        <taxon>metagenomes</taxon>
        <taxon>ecological metagenomes</taxon>
    </lineage>
</organism>
<evidence type="ECO:0000313" key="7">
    <source>
        <dbReference type="EMBL" id="VAW43445.1"/>
    </source>
</evidence>
<comment type="subcellular location">
    <subcellularLocation>
        <location evidence="1">Cell membrane</location>
        <topology evidence="1">Peripheral membrane protein</topology>
        <orientation evidence="1">Cytoplasmic side</orientation>
    </subcellularLocation>
</comment>
<dbReference type="InterPro" id="IPR003439">
    <property type="entry name" value="ABC_transporter-like_ATP-bd"/>
</dbReference>
<dbReference type="AlphaFoldDB" id="A0A3B0VIS5"/>
<keyword evidence="3" id="KW-0547">Nucleotide-binding</keyword>
<dbReference type="InterPro" id="IPR027417">
    <property type="entry name" value="P-loop_NTPase"/>
</dbReference>
<proteinExistence type="inferred from homology"/>
<evidence type="ECO:0000259" key="6">
    <source>
        <dbReference type="PROSITE" id="PS50893"/>
    </source>
</evidence>
<dbReference type="PANTHER" id="PTHR43582:SF2">
    <property type="entry name" value="LINEARMYCIN RESISTANCE ATP-BINDING PROTEIN LNRL"/>
    <property type="match status" value="1"/>
</dbReference>
<gene>
    <name evidence="7" type="ORF">MNBD_CHLOROFLEXI01-2754</name>
</gene>
<dbReference type="GO" id="GO:0005524">
    <property type="term" value="F:ATP binding"/>
    <property type="evidence" value="ECO:0007669"/>
    <property type="project" value="UniProtKB-KW"/>
</dbReference>
<dbReference type="NCBIfam" id="TIGR01188">
    <property type="entry name" value="drrA"/>
    <property type="match status" value="1"/>
</dbReference>
<dbReference type="Pfam" id="PF13732">
    <property type="entry name" value="DrrA1-3_C"/>
    <property type="match status" value="1"/>
</dbReference>
<accession>A0A3B0VIS5</accession>
<dbReference type="PROSITE" id="PS50893">
    <property type="entry name" value="ABC_TRANSPORTER_2"/>
    <property type="match status" value="1"/>
</dbReference>
<dbReference type="InterPro" id="IPR005894">
    <property type="entry name" value="DrrA"/>
</dbReference>
<sequence>MSPIVEAKDLRKQYNPPDGVTAVQGVSFAIRQGEIFSLLGPNGAGKSTTISMLSGLLAPTQGDAIIDGHSISKNPQQVKQVIGVVPQEIALYDAITARENLVFWGKMYGLTGNHLQERVAVVLEIAGLTDRADDKVDTYSGGMKRRINIAVGLLHNPKVLYMDEPTVGIDPQSRRRILDTVKELNEQGLTVLYTTHYMEEAEELSDRIGIIDHGKLIALGTQEELTATVGQYDTVKLDIGETAEANGTLLDDLAKVTGVHQADGEAEQVIIQTKDANKVLPQILQTVSEHGRSIRRLEIQEPNLEALFLHLTGRALRD</sequence>
<dbReference type="Gene3D" id="3.40.50.300">
    <property type="entry name" value="P-loop containing nucleotide triphosphate hydrolases"/>
    <property type="match status" value="1"/>
</dbReference>
<dbReference type="InterPro" id="IPR017871">
    <property type="entry name" value="ABC_transporter-like_CS"/>
</dbReference>
<dbReference type="SUPFAM" id="SSF52540">
    <property type="entry name" value="P-loop containing nucleoside triphosphate hydrolases"/>
    <property type="match status" value="1"/>
</dbReference>
<name>A0A3B0VIS5_9ZZZZ</name>
<evidence type="ECO:0000256" key="5">
    <source>
        <dbReference type="ARBA" id="ARBA00049985"/>
    </source>
</evidence>
<dbReference type="SMART" id="SM00382">
    <property type="entry name" value="AAA"/>
    <property type="match status" value="1"/>
</dbReference>